<dbReference type="EMBL" id="KN833841">
    <property type="protein sequence ID" value="KIK16986.1"/>
    <property type="molecule type" value="Genomic_DNA"/>
</dbReference>
<evidence type="ECO:0000313" key="2">
    <source>
        <dbReference type="Proteomes" id="UP000054018"/>
    </source>
</evidence>
<organism evidence="1 2">
    <name type="scientific">Pisolithus microcarpus 441</name>
    <dbReference type="NCBI Taxonomy" id="765257"/>
    <lineage>
        <taxon>Eukaryota</taxon>
        <taxon>Fungi</taxon>
        <taxon>Dikarya</taxon>
        <taxon>Basidiomycota</taxon>
        <taxon>Agaricomycotina</taxon>
        <taxon>Agaricomycetes</taxon>
        <taxon>Agaricomycetidae</taxon>
        <taxon>Boletales</taxon>
        <taxon>Sclerodermatineae</taxon>
        <taxon>Pisolithaceae</taxon>
        <taxon>Pisolithus</taxon>
    </lineage>
</organism>
<keyword evidence="2" id="KW-1185">Reference proteome</keyword>
<proteinExistence type="predicted"/>
<protein>
    <submittedName>
        <fullName evidence="1">Unplaced genomic scaffold scaffold_157, whole genome shotgun sequence</fullName>
    </submittedName>
</protein>
<dbReference type="AlphaFoldDB" id="A0A0C9YK32"/>
<reference evidence="1 2" key="1">
    <citation type="submission" date="2014-04" db="EMBL/GenBank/DDBJ databases">
        <authorList>
            <consortium name="DOE Joint Genome Institute"/>
            <person name="Kuo A."/>
            <person name="Kohler A."/>
            <person name="Costa M.D."/>
            <person name="Nagy L.G."/>
            <person name="Floudas D."/>
            <person name="Copeland A."/>
            <person name="Barry K.W."/>
            <person name="Cichocki N."/>
            <person name="Veneault-Fourrey C."/>
            <person name="LaButti K."/>
            <person name="Lindquist E.A."/>
            <person name="Lipzen A."/>
            <person name="Lundell T."/>
            <person name="Morin E."/>
            <person name="Murat C."/>
            <person name="Sun H."/>
            <person name="Tunlid A."/>
            <person name="Henrissat B."/>
            <person name="Grigoriev I.V."/>
            <person name="Hibbett D.S."/>
            <person name="Martin F."/>
            <person name="Nordberg H.P."/>
            <person name="Cantor M.N."/>
            <person name="Hua S.X."/>
        </authorList>
    </citation>
    <scope>NUCLEOTIDE SEQUENCE [LARGE SCALE GENOMIC DNA]</scope>
    <source>
        <strain evidence="1 2">441</strain>
    </source>
</reference>
<reference evidence="2" key="2">
    <citation type="submission" date="2015-01" db="EMBL/GenBank/DDBJ databases">
        <title>Evolutionary Origins and Diversification of the Mycorrhizal Mutualists.</title>
        <authorList>
            <consortium name="DOE Joint Genome Institute"/>
            <consortium name="Mycorrhizal Genomics Consortium"/>
            <person name="Kohler A."/>
            <person name="Kuo A."/>
            <person name="Nagy L.G."/>
            <person name="Floudas D."/>
            <person name="Copeland A."/>
            <person name="Barry K.W."/>
            <person name="Cichocki N."/>
            <person name="Veneault-Fourrey C."/>
            <person name="LaButti K."/>
            <person name="Lindquist E.A."/>
            <person name="Lipzen A."/>
            <person name="Lundell T."/>
            <person name="Morin E."/>
            <person name="Murat C."/>
            <person name="Riley R."/>
            <person name="Ohm R."/>
            <person name="Sun H."/>
            <person name="Tunlid A."/>
            <person name="Henrissat B."/>
            <person name="Grigoriev I.V."/>
            <person name="Hibbett D.S."/>
            <person name="Martin F."/>
        </authorList>
    </citation>
    <scope>NUCLEOTIDE SEQUENCE [LARGE SCALE GENOMIC DNA]</scope>
    <source>
        <strain evidence="2">441</strain>
    </source>
</reference>
<evidence type="ECO:0000313" key="1">
    <source>
        <dbReference type="EMBL" id="KIK16986.1"/>
    </source>
</evidence>
<accession>A0A0C9YK32</accession>
<dbReference type="Proteomes" id="UP000054018">
    <property type="component" value="Unassembled WGS sequence"/>
</dbReference>
<sequence length="71" mass="8229">MVMQGPSYVIGELDKDISMPFNASLTIWKKAQMHTFFIIHWHVSLTLLFNNPNIIALPDNTTDLHQHIILR</sequence>
<gene>
    <name evidence="1" type="ORF">PISMIDRAFT_15448</name>
</gene>
<name>A0A0C9YK32_9AGAM</name>
<dbReference type="HOGENOM" id="CLU_2740972_0_0_1"/>